<dbReference type="PANTHER" id="PTHR42859:SF3">
    <property type="entry name" value="ION-TRANSLOCATING OXIDOREDUCTASE COMPLEX SUBUNIT B"/>
    <property type="match status" value="1"/>
</dbReference>
<name>A0A1I4JZP0_9PROT</name>
<evidence type="ECO:0000313" key="15">
    <source>
        <dbReference type="Proteomes" id="UP000183287"/>
    </source>
</evidence>
<evidence type="ECO:0000256" key="8">
    <source>
        <dbReference type="ARBA" id="ARBA00022982"/>
    </source>
</evidence>
<dbReference type="InterPro" id="IPR007202">
    <property type="entry name" value="4Fe-4S_dom"/>
</dbReference>
<dbReference type="AlphaFoldDB" id="A0A1I4JZP0"/>
<evidence type="ECO:0000256" key="5">
    <source>
        <dbReference type="ARBA" id="ARBA00022723"/>
    </source>
</evidence>
<dbReference type="InterPro" id="IPR017900">
    <property type="entry name" value="4Fe4S_Fe_S_CS"/>
</dbReference>
<keyword evidence="15" id="KW-1185">Reference proteome</keyword>
<dbReference type="GO" id="GO:0046872">
    <property type="term" value="F:metal ion binding"/>
    <property type="evidence" value="ECO:0007669"/>
    <property type="project" value="UniProtKB-KW"/>
</dbReference>
<keyword evidence="5" id="KW-0479">Metal-binding</keyword>
<evidence type="ECO:0000256" key="7">
    <source>
        <dbReference type="ARBA" id="ARBA00022967"/>
    </source>
</evidence>
<dbReference type="GO" id="GO:0051539">
    <property type="term" value="F:4 iron, 4 sulfur cluster binding"/>
    <property type="evidence" value="ECO:0007669"/>
    <property type="project" value="UniProtKB-KW"/>
</dbReference>
<evidence type="ECO:0000259" key="13">
    <source>
        <dbReference type="PROSITE" id="PS51656"/>
    </source>
</evidence>
<dbReference type="Pfam" id="PF04060">
    <property type="entry name" value="FeS"/>
    <property type="match status" value="1"/>
</dbReference>
<keyword evidence="8" id="KW-0249">Electron transport</keyword>
<organism evidence="14 15">
    <name type="scientific">Nitrosomonas communis</name>
    <dbReference type="NCBI Taxonomy" id="44574"/>
    <lineage>
        <taxon>Bacteria</taxon>
        <taxon>Pseudomonadati</taxon>
        <taxon>Pseudomonadota</taxon>
        <taxon>Betaproteobacteria</taxon>
        <taxon>Nitrosomonadales</taxon>
        <taxon>Nitrosomonadaceae</taxon>
        <taxon>Nitrosomonas</taxon>
    </lineage>
</organism>
<dbReference type="PROSITE" id="PS51379">
    <property type="entry name" value="4FE4S_FER_2"/>
    <property type="match status" value="2"/>
</dbReference>
<evidence type="ECO:0000256" key="1">
    <source>
        <dbReference type="ARBA" id="ARBA00022448"/>
    </source>
</evidence>
<keyword evidence="1" id="KW-0813">Transport</keyword>
<dbReference type="PANTHER" id="PTHR42859">
    <property type="entry name" value="OXIDOREDUCTASE"/>
    <property type="match status" value="1"/>
</dbReference>
<keyword evidence="10" id="KW-0411">Iron-sulfur</keyword>
<evidence type="ECO:0000256" key="6">
    <source>
        <dbReference type="ARBA" id="ARBA00022737"/>
    </source>
</evidence>
<keyword evidence="4" id="KW-0997">Cell inner membrane</keyword>
<feature type="domain" description="4Fe-4S ferredoxin-type" evidence="12">
    <location>
        <begin position="109"/>
        <end position="138"/>
    </location>
</feature>
<dbReference type="PROSITE" id="PS51656">
    <property type="entry name" value="4FE4S"/>
    <property type="match status" value="1"/>
</dbReference>
<dbReference type="InterPro" id="IPR017896">
    <property type="entry name" value="4Fe4S_Fe-S-bd"/>
</dbReference>
<evidence type="ECO:0000256" key="9">
    <source>
        <dbReference type="ARBA" id="ARBA00023004"/>
    </source>
</evidence>
<dbReference type="EMBL" id="FOUB01000003">
    <property type="protein sequence ID" value="SFL71791.1"/>
    <property type="molecule type" value="Genomic_DNA"/>
</dbReference>
<dbReference type="SUPFAM" id="SSF54862">
    <property type="entry name" value="4Fe-4S ferredoxins"/>
    <property type="match status" value="1"/>
</dbReference>
<dbReference type="InterPro" id="IPR050294">
    <property type="entry name" value="RnfB_subfamily"/>
</dbReference>
<evidence type="ECO:0000313" key="14">
    <source>
        <dbReference type="EMBL" id="SFL71791.1"/>
    </source>
</evidence>
<dbReference type="Gene3D" id="3.30.70.20">
    <property type="match status" value="2"/>
</dbReference>
<feature type="domain" description="4Fe-4S" evidence="13">
    <location>
        <begin position="4"/>
        <end position="63"/>
    </location>
</feature>
<evidence type="ECO:0000256" key="10">
    <source>
        <dbReference type="ARBA" id="ARBA00023014"/>
    </source>
</evidence>
<keyword evidence="11" id="KW-0472">Membrane</keyword>
<dbReference type="RefSeq" id="WP_371264881.1">
    <property type="nucleotide sequence ID" value="NZ_FOUB01000003.1"/>
</dbReference>
<keyword evidence="3" id="KW-0004">4Fe-4S</keyword>
<evidence type="ECO:0000256" key="11">
    <source>
        <dbReference type="ARBA" id="ARBA00023136"/>
    </source>
</evidence>
<dbReference type="PROSITE" id="PS00198">
    <property type="entry name" value="4FE4S_FER_1"/>
    <property type="match status" value="1"/>
</dbReference>
<accession>A0A1I4JZP0</accession>
<dbReference type="STRING" id="44574.AAW31_17595"/>
<feature type="domain" description="4Fe-4S ferredoxin-type" evidence="12">
    <location>
        <begin position="79"/>
        <end position="108"/>
    </location>
</feature>
<evidence type="ECO:0000256" key="4">
    <source>
        <dbReference type="ARBA" id="ARBA00022519"/>
    </source>
</evidence>
<keyword evidence="9" id="KW-0408">Iron</keyword>
<dbReference type="InterPro" id="IPR010207">
    <property type="entry name" value="Elect_transpt_cplx_RnfB/RsxB"/>
</dbReference>
<keyword evidence="7" id="KW-1278">Translocase</keyword>
<keyword evidence="2" id="KW-1003">Cell membrane</keyword>
<dbReference type="NCBIfam" id="TIGR01944">
    <property type="entry name" value="rnfB"/>
    <property type="match status" value="1"/>
</dbReference>
<dbReference type="Pfam" id="PF14697">
    <property type="entry name" value="Fer4_21"/>
    <property type="match status" value="1"/>
</dbReference>
<reference evidence="15" key="1">
    <citation type="submission" date="2016-10" db="EMBL/GenBank/DDBJ databases">
        <authorList>
            <person name="Varghese N."/>
            <person name="Submissions S."/>
        </authorList>
    </citation>
    <scope>NUCLEOTIDE SEQUENCE [LARGE SCALE GENOMIC DNA]</scope>
    <source>
        <strain evidence="15">Nm44</strain>
    </source>
</reference>
<evidence type="ECO:0000259" key="12">
    <source>
        <dbReference type="PROSITE" id="PS51379"/>
    </source>
</evidence>
<sequence length="221" mass="23943">MMTDKRKLIEQIDAVLPQTQCGQCGFSGCLPYATAIAEGHADINQCPPGDAEGIRKLAALVGVAFKSLNTTHGVPKPKSAAFINEEQCIGCTFCIQACPVDAIVGAAKQVHTVITEECTGCERCVAPCPVDCISIIPVVPYPENQAQKMKQQAADRARQRHQFRLQRLERDKQIQTEIFAQKSLAAKESQSAPENTNLKKAAIQAALARALANRAETIDQK</sequence>
<evidence type="ECO:0000256" key="3">
    <source>
        <dbReference type="ARBA" id="ARBA00022485"/>
    </source>
</evidence>
<gene>
    <name evidence="14" type="ORF">SAMN05421863_100343</name>
</gene>
<dbReference type="PROSITE" id="PS51257">
    <property type="entry name" value="PROKAR_LIPOPROTEIN"/>
    <property type="match status" value="1"/>
</dbReference>
<dbReference type="GO" id="GO:0009055">
    <property type="term" value="F:electron transfer activity"/>
    <property type="evidence" value="ECO:0007669"/>
    <property type="project" value="InterPro"/>
</dbReference>
<proteinExistence type="predicted"/>
<evidence type="ECO:0000256" key="2">
    <source>
        <dbReference type="ARBA" id="ARBA00022475"/>
    </source>
</evidence>
<dbReference type="Proteomes" id="UP000183287">
    <property type="component" value="Unassembled WGS sequence"/>
</dbReference>
<keyword evidence="6" id="KW-0677">Repeat</keyword>
<protein>
    <submittedName>
        <fullName evidence="14">Electron transport complex protein RnfB</fullName>
    </submittedName>
</protein>
<dbReference type="Gene3D" id="1.10.15.40">
    <property type="entry name" value="Electron transport complex subunit B, putative Fe-S cluster"/>
    <property type="match status" value="1"/>
</dbReference>